<keyword evidence="3" id="KW-0949">S-adenosyl-L-methionine</keyword>
<dbReference type="GO" id="GO:0032259">
    <property type="term" value="P:methylation"/>
    <property type="evidence" value="ECO:0007669"/>
    <property type="project" value="UniProtKB-KW"/>
</dbReference>
<organism evidence="5 6">
    <name type="scientific">Venturia inaequalis</name>
    <name type="common">Apple scab fungus</name>
    <dbReference type="NCBI Taxonomy" id="5025"/>
    <lineage>
        <taxon>Eukaryota</taxon>
        <taxon>Fungi</taxon>
        <taxon>Dikarya</taxon>
        <taxon>Ascomycota</taxon>
        <taxon>Pezizomycotina</taxon>
        <taxon>Dothideomycetes</taxon>
        <taxon>Pleosporomycetidae</taxon>
        <taxon>Venturiales</taxon>
        <taxon>Venturiaceae</taxon>
        <taxon>Venturia</taxon>
    </lineage>
</organism>
<evidence type="ECO:0000256" key="1">
    <source>
        <dbReference type="ARBA" id="ARBA00022603"/>
    </source>
</evidence>
<sequence>MVDTNAETSQTNNLNLGEGGGILEIGTFIGFSAMAWSSAVGPDGHVTTLEYSPEYAKVAEEALARENIKNCDIMIGDASDSLEKLAAGSQEAYDLIFIDADKISYPKYLRFILENSKGEGRRILKKGGIIVADNILRLGVIADSSDANPWSKKVGDLEAIDVFNKKLVEEKRLDTFLMPLFDGLGMARLLD</sequence>
<evidence type="ECO:0008006" key="7">
    <source>
        <dbReference type="Google" id="ProtNLM"/>
    </source>
</evidence>
<accession>A0A8H3YYE1</accession>
<comment type="caution">
    <text evidence="5">The sequence shown here is derived from an EMBL/GenBank/DDBJ whole genome shotgun (WGS) entry which is preliminary data.</text>
</comment>
<dbReference type="EMBL" id="WNWQ01000233">
    <property type="protein sequence ID" value="KAE9973451.1"/>
    <property type="molecule type" value="Genomic_DNA"/>
</dbReference>
<evidence type="ECO:0000256" key="4">
    <source>
        <dbReference type="ARBA" id="ARBA00023453"/>
    </source>
</evidence>
<evidence type="ECO:0000256" key="2">
    <source>
        <dbReference type="ARBA" id="ARBA00022679"/>
    </source>
</evidence>
<reference evidence="5 6" key="1">
    <citation type="submission" date="2019-11" db="EMBL/GenBank/DDBJ databases">
        <title>Venturia inaequalis Genome Resource.</title>
        <authorList>
            <person name="Lichtner F.J."/>
        </authorList>
    </citation>
    <scope>NUCLEOTIDE SEQUENCE [LARGE SCALE GENOMIC DNA]</scope>
    <source>
        <strain evidence="5">Bline_iso_100314</strain>
    </source>
</reference>
<dbReference type="AlphaFoldDB" id="A0A8H3YYE1"/>
<evidence type="ECO:0000313" key="6">
    <source>
        <dbReference type="Proteomes" id="UP000433883"/>
    </source>
</evidence>
<dbReference type="PANTHER" id="PTHR10509:SF14">
    <property type="entry name" value="CAFFEOYL-COA O-METHYLTRANSFERASE 3-RELATED"/>
    <property type="match status" value="1"/>
</dbReference>
<dbReference type="PANTHER" id="PTHR10509">
    <property type="entry name" value="O-METHYLTRANSFERASE-RELATED"/>
    <property type="match status" value="1"/>
</dbReference>
<dbReference type="Proteomes" id="UP000433883">
    <property type="component" value="Unassembled WGS sequence"/>
</dbReference>
<keyword evidence="1" id="KW-0489">Methyltransferase</keyword>
<comment type="similarity">
    <text evidence="4">Belongs to the class I-like SAM-binding methyltransferase superfamily. Cation-dependent O-methyltransferase family.</text>
</comment>
<gene>
    <name evidence="5" type="ORF">BLS_003600</name>
</gene>
<dbReference type="PROSITE" id="PS51682">
    <property type="entry name" value="SAM_OMT_I"/>
    <property type="match status" value="1"/>
</dbReference>
<dbReference type="GO" id="GO:0008171">
    <property type="term" value="F:O-methyltransferase activity"/>
    <property type="evidence" value="ECO:0007669"/>
    <property type="project" value="InterPro"/>
</dbReference>
<protein>
    <recommendedName>
        <fullName evidence="7">O-methyltransferase</fullName>
    </recommendedName>
</protein>
<dbReference type="SUPFAM" id="SSF53335">
    <property type="entry name" value="S-adenosyl-L-methionine-dependent methyltransferases"/>
    <property type="match status" value="1"/>
</dbReference>
<proteinExistence type="inferred from homology"/>
<dbReference type="CDD" id="cd02440">
    <property type="entry name" value="AdoMet_MTases"/>
    <property type="match status" value="1"/>
</dbReference>
<dbReference type="InterPro" id="IPR002935">
    <property type="entry name" value="SAM_O-MeTrfase"/>
</dbReference>
<dbReference type="InterPro" id="IPR050362">
    <property type="entry name" value="Cation-dep_OMT"/>
</dbReference>
<evidence type="ECO:0000256" key="3">
    <source>
        <dbReference type="ARBA" id="ARBA00022691"/>
    </source>
</evidence>
<name>A0A8H3YYE1_VENIN</name>
<dbReference type="Gene3D" id="3.40.50.150">
    <property type="entry name" value="Vaccinia Virus protein VP39"/>
    <property type="match status" value="1"/>
</dbReference>
<dbReference type="GO" id="GO:0008757">
    <property type="term" value="F:S-adenosylmethionine-dependent methyltransferase activity"/>
    <property type="evidence" value="ECO:0007669"/>
    <property type="project" value="TreeGrafter"/>
</dbReference>
<dbReference type="InterPro" id="IPR029063">
    <property type="entry name" value="SAM-dependent_MTases_sf"/>
</dbReference>
<dbReference type="Pfam" id="PF01596">
    <property type="entry name" value="Methyltransf_3"/>
    <property type="match status" value="1"/>
</dbReference>
<evidence type="ECO:0000313" key="5">
    <source>
        <dbReference type="EMBL" id="KAE9973451.1"/>
    </source>
</evidence>
<keyword evidence="2" id="KW-0808">Transferase</keyword>